<feature type="domain" description="Longin" evidence="6">
    <location>
        <begin position="106"/>
        <end position="216"/>
    </location>
</feature>
<dbReference type="Gene3D" id="3.30.450.50">
    <property type="entry name" value="Longin domain"/>
    <property type="match status" value="1"/>
</dbReference>
<name>A0ABR0U6E0_REHGL</name>
<dbReference type="InterPro" id="IPR011012">
    <property type="entry name" value="Longin-like_dom_sf"/>
</dbReference>
<reference evidence="7 8" key="1">
    <citation type="journal article" date="2021" name="Comput. Struct. Biotechnol. J.">
        <title>De novo genome assembly of the potent medicinal plant Rehmannia glutinosa using nanopore technology.</title>
        <authorList>
            <person name="Ma L."/>
            <person name="Dong C."/>
            <person name="Song C."/>
            <person name="Wang X."/>
            <person name="Zheng X."/>
            <person name="Niu Y."/>
            <person name="Chen S."/>
            <person name="Feng W."/>
        </authorList>
    </citation>
    <scope>NUCLEOTIDE SEQUENCE [LARGE SCALE GENOMIC DNA]</scope>
    <source>
        <strain evidence="7">DH-2019</strain>
    </source>
</reference>
<comment type="caution">
    <text evidence="7">The sequence shown here is derived from an EMBL/GenBank/DDBJ whole genome shotgun (WGS) entry which is preliminary data.</text>
</comment>
<feature type="compositionally biased region" description="Low complexity" evidence="4">
    <location>
        <begin position="235"/>
        <end position="249"/>
    </location>
</feature>
<evidence type="ECO:0000256" key="4">
    <source>
        <dbReference type="SAM" id="MobiDB-lite"/>
    </source>
</evidence>
<evidence type="ECO:0000259" key="6">
    <source>
        <dbReference type="PROSITE" id="PS50859"/>
    </source>
</evidence>
<dbReference type="InterPro" id="IPR044783">
    <property type="entry name" value="PHYL"/>
</dbReference>
<feature type="region of interest" description="Disordered" evidence="4">
    <location>
        <begin position="233"/>
        <end position="262"/>
    </location>
</feature>
<feature type="transmembrane region" description="Helical" evidence="5">
    <location>
        <begin position="329"/>
        <end position="350"/>
    </location>
</feature>
<accession>A0ABR0U6E0</accession>
<dbReference type="InterPro" id="IPR010908">
    <property type="entry name" value="Longin_dom"/>
</dbReference>
<dbReference type="SUPFAM" id="SSF64356">
    <property type="entry name" value="SNARE-like"/>
    <property type="match status" value="1"/>
</dbReference>
<keyword evidence="5" id="KW-1133">Transmembrane helix</keyword>
<evidence type="ECO:0000256" key="3">
    <source>
        <dbReference type="ARBA" id="ARBA00023136"/>
    </source>
</evidence>
<organism evidence="7 8">
    <name type="scientific">Rehmannia glutinosa</name>
    <name type="common">Chinese foxglove</name>
    <dbReference type="NCBI Taxonomy" id="99300"/>
    <lineage>
        <taxon>Eukaryota</taxon>
        <taxon>Viridiplantae</taxon>
        <taxon>Streptophyta</taxon>
        <taxon>Embryophyta</taxon>
        <taxon>Tracheophyta</taxon>
        <taxon>Spermatophyta</taxon>
        <taxon>Magnoliopsida</taxon>
        <taxon>eudicotyledons</taxon>
        <taxon>Gunneridae</taxon>
        <taxon>Pentapetalae</taxon>
        <taxon>asterids</taxon>
        <taxon>lamiids</taxon>
        <taxon>Lamiales</taxon>
        <taxon>Orobanchaceae</taxon>
        <taxon>Rehmannieae</taxon>
        <taxon>Rehmannia</taxon>
    </lineage>
</organism>
<comment type="similarity">
    <text evidence="2">Belongs to the synaptobrevin family.</text>
</comment>
<keyword evidence="5" id="KW-0812">Transmembrane</keyword>
<dbReference type="PROSITE" id="PS50859">
    <property type="entry name" value="LONGIN"/>
    <property type="match status" value="1"/>
</dbReference>
<evidence type="ECO:0000313" key="7">
    <source>
        <dbReference type="EMBL" id="KAK6117735.1"/>
    </source>
</evidence>
<dbReference type="PANTHER" id="PTHR47461:SF3">
    <property type="entry name" value="PHYTOLONGIN PHYL2.2"/>
    <property type="match status" value="1"/>
</dbReference>
<protein>
    <recommendedName>
        <fullName evidence="6">Longin domain-containing protein</fullName>
    </recommendedName>
</protein>
<evidence type="ECO:0000256" key="1">
    <source>
        <dbReference type="ARBA" id="ARBA00004370"/>
    </source>
</evidence>
<evidence type="ECO:0000313" key="8">
    <source>
        <dbReference type="Proteomes" id="UP001318860"/>
    </source>
</evidence>
<sequence>MKDIRQQVLKASFSKEKFEFSPYNVDQESSRDSSNGVYEPFFYDSDDEKSENVALIINELRQNVSHTVMKEMDGVALDFGIAVPIEGLARWAISSVLKTMISDPDLIHYACIAKGTIVLAEFNSKDAALGAIAAKCLDKTPPFHATFTHTVRSRTYTFLIDEHFVYFAIFDEKLEKPEGLAFLRSVRHAFGGVSKGEKSLESLGSHCFQGEFNPVFRQLLGSGLYHMEGIGSPTGQRLSQSGILQSGSGPIRGRPKSSGEKGLKKMKNRLLGEFEFDVGRRNGEKEENDEDGGNGIGLSREFIMHKNGGLYSGELSGHQKAKKVWKKQVWVILSLDLIICVILFAVWLWVCSGFKCID</sequence>
<evidence type="ECO:0000256" key="5">
    <source>
        <dbReference type="SAM" id="Phobius"/>
    </source>
</evidence>
<evidence type="ECO:0000256" key="2">
    <source>
        <dbReference type="ARBA" id="ARBA00008025"/>
    </source>
</evidence>
<dbReference type="Proteomes" id="UP001318860">
    <property type="component" value="Unassembled WGS sequence"/>
</dbReference>
<keyword evidence="8" id="KW-1185">Reference proteome</keyword>
<dbReference type="PANTHER" id="PTHR47461">
    <property type="entry name" value="PHYTOLONGIN PHYL1.2"/>
    <property type="match status" value="1"/>
</dbReference>
<comment type="subcellular location">
    <subcellularLocation>
        <location evidence="1">Membrane</location>
    </subcellularLocation>
</comment>
<proteinExistence type="inferred from homology"/>
<dbReference type="EMBL" id="JABTTQ020003419">
    <property type="protein sequence ID" value="KAK6117735.1"/>
    <property type="molecule type" value="Genomic_DNA"/>
</dbReference>
<gene>
    <name evidence="7" type="ORF">DH2020_048524</name>
</gene>
<keyword evidence="3 5" id="KW-0472">Membrane</keyword>